<comment type="caution">
    <text evidence="4">The sequence shown here is derived from an EMBL/GenBank/DDBJ whole genome shotgun (WGS) entry which is preliminary data.</text>
</comment>
<reference evidence="5 6" key="1">
    <citation type="submission" date="2019-08" db="EMBL/GenBank/DDBJ databases">
        <title>The draft genome of Lelliottia nimipressuralis strain CICC 24156.</title>
        <authorList>
            <person name="Wu W."/>
            <person name="Feng Y."/>
            <person name="Zong Z."/>
        </authorList>
    </citation>
    <scope>NUCLEOTIDE SEQUENCE [LARGE SCALE GENOMIC DNA]</scope>
    <source>
        <strain evidence="5 6">CICC 24156</strain>
    </source>
</reference>
<dbReference type="InterPro" id="IPR036950">
    <property type="entry name" value="PBP_transglycosylase"/>
</dbReference>
<accession>A0ABD4K9C1</accession>
<protein>
    <submittedName>
        <fullName evidence="4">Transglycosylase domain-containing protein</fullName>
    </submittedName>
</protein>
<evidence type="ECO:0000313" key="5">
    <source>
        <dbReference type="EMBL" id="TYT32034.1"/>
    </source>
</evidence>
<dbReference type="Gene3D" id="1.10.3810.10">
    <property type="entry name" value="Biosynthetic peptidoglycan transglycosylase-like"/>
    <property type="match status" value="1"/>
</dbReference>
<dbReference type="PANTHER" id="PTHR32282">
    <property type="entry name" value="BINDING PROTEIN TRANSPEPTIDASE, PUTATIVE-RELATED"/>
    <property type="match status" value="1"/>
</dbReference>
<comment type="pathway">
    <text evidence="1">Cell wall biogenesis; peptidoglycan biosynthesis.</text>
</comment>
<evidence type="ECO:0000313" key="6">
    <source>
        <dbReference type="Proteomes" id="UP000323910"/>
    </source>
</evidence>
<evidence type="ECO:0000259" key="3">
    <source>
        <dbReference type="Pfam" id="PF00912"/>
    </source>
</evidence>
<evidence type="ECO:0000313" key="7">
    <source>
        <dbReference type="Proteomes" id="UP000628560"/>
    </source>
</evidence>
<evidence type="ECO:0000313" key="4">
    <source>
        <dbReference type="EMBL" id="MBF4178532.1"/>
    </source>
</evidence>
<dbReference type="EMBL" id="JADIXP010000006">
    <property type="protein sequence ID" value="MBF4178532.1"/>
    <property type="molecule type" value="Genomic_DNA"/>
</dbReference>
<name>A0ABD4K9C1_9ENTR</name>
<dbReference type="InterPro" id="IPR050396">
    <property type="entry name" value="Glycosyltr_51/Transpeptidase"/>
</dbReference>
<dbReference type="EMBL" id="VTFR01000007">
    <property type="protein sequence ID" value="TYT32034.1"/>
    <property type="molecule type" value="Genomic_DNA"/>
</dbReference>
<keyword evidence="2" id="KW-0808">Transferase</keyword>
<proteinExistence type="predicted"/>
<evidence type="ECO:0000256" key="2">
    <source>
        <dbReference type="ARBA" id="ARBA00022679"/>
    </source>
</evidence>
<dbReference type="Proteomes" id="UP000628560">
    <property type="component" value="Unassembled WGS sequence"/>
</dbReference>
<dbReference type="Pfam" id="PF00912">
    <property type="entry name" value="Transgly"/>
    <property type="match status" value="1"/>
</dbReference>
<sequence>MDQPKNGQLIRNLKNFFICLNYDLFEISKKMNNIDNFSEFNDFEFLVMSLEDRRYLKHCGYDFKACLREVFKMISMRKHGGASTIDMQMVRTITDFRDLTLYRKLYEIILSVLVNYKFSKKQIIRCYLKNAFFGTRLYGYEVAASETFNKNFECLDYYEKAFLAAMLLRPKPLRCNERWRQSVISRAMYAQRMRAFVKQSKN</sequence>
<dbReference type="SUPFAM" id="SSF53955">
    <property type="entry name" value="Lysozyme-like"/>
    <property type="match status" value="1"/>
</dbReference>
<dbReference type="PANTHER" id="PTHR32282:SF15">
    <property type="entry name" value="PENICILLIN-BINDING PROTEIN 1C"/>
    <property type="match status" value="1"/>
</dbReference>
<dbReference type="InterPro" id="IPR023346">
    <property type="entry name" value="Lysozyme-like_dom_sf"/>
</dbReference>
<keyword evidence="6" id="KW-1185">Reference proteome</keyword>
<dbReference type="InterPro" id="IPR001264">
    <property type="entry name" value="Glyco_trans_51"/>
</dbReference>
<organism evidence="4 7">
    <name type="scientific">Lelliottia nimipressuralis</name>
    <dbReference type="NCBI Taxonomy" id="69220"/>
    <lineage>
        <taxon>Bacteria</taxon>
        <taxon>Pseudomonadati</taxon>
        <taxon>Pseudomonadota</taxon>
        <taxon>Gammaproteobacteria</taxon>
        <taxon>Enterobacterales</taxon>
        <taxon>Enterobacteriaceae</taxon>
        <taxon>Lelliottia</taxon>
    </lineage>
</organism>
<gene>
    <name evidence="5" type="ORF">FZO59_16035</name>
    <name evidence="4" type="ORF">ISP11_11715</name>
</gene>
<reference evidence="4 7" key="2">
    <citation type="submission" date="2020-11" db="EMBL/GenBank/DDBJ databases">
        <title>Identification of Lelliottia nimipressuralis from Wound Infection by Whole Genome-Based Bacterial Identification.</title>
        <authorList>
            <person name="Navarathna D.H."/>
            <person name="Choi H."/>
            <person name="Jinadatha C."/>
            <person name="Chatterjee P."/>
            <person name="Hwang M."/>
        </authorList>
    </citation>
    <scope>NUCLEOTIDE SEQUENCE [LARGE SCALE GENOMIC DNA]</scope>
    <source>
        <strain evidence="4 7">DN2020</strain>
    </source>
</reference>
<feature type="domain" description="Glycosyl transferase family 51" evidence="3">
    <location>
        <begin position="43"/>
        <end position="189"/>
    </location>
</feature>
<dbReference type="AlphaFoldDB" id="A0ABD4K9C1"/>
<evidence type="ECO:0000256" key="1">
    <source>
        <dbReference type="ARBA" id="ARBA00004752"/>
    </source>
</evidence>
<dbReference type="Proteomes" id="UP000323910">
    <property type="component" value="Unassembled WGS sequence"/>
</dbReference>
<dbReference type="GO" id="GO:0016740">
    <property type="term" value="F:transferase activity"/>
    <property type="evidence" value="ECO:0007669"/>
    <property type="project" value="UniProtKB-KW"/>
</dbReference>